<protein>
    <submittedName>
        <fullName evidence="3">2-isopropylmalate synthase</fullName>
        <ecNumber evidence="3">2.3.3.13</ecNumber>
    </submittedName>
</protein>
<dbReference type="EMBL" id="CP060286">
    <property type="protein sequence ID" value="QNK41985.1"/>
    <property type="molecule type" value="Genomic_DNA"/>
</dbReference>
<dbReference type="PANTHER" id="PTHR42880">
    <property type="entry name" value="HOMOCITRATE SYNTHASE"/>
    <property type="match status" value="1"/>
</dbReference>
<feature type="domain" description="2-isopropylmalate synthase/homocitrate synthase post-catalytic" evidence="2">
    <location>
        <begin position="222"/>
        <end position="298"/>
    </location>
</feature>
<dbReference type="EMBL" id="VWXL01000053">
    <property type="protein sequence ID" value="MVB11202.1"/>
    <property type="molecule type" value="Genomic_DNA"/>
</dbReference>
<dbReference type="GO" id="GO:0003852">
    <property type="term" value="F:2-isopropylmalate synthase activity"/>
    <property type="evidence" value="ECO:0007669"/>
    <property type="project" value="UniProtKB-EC"/>
</dbReference>
<dbReference type="PANTHER" id="PTHR42880:SF1">
    <property type="entry name" value="ISOPROPYLMALATE_HOMOCITRATE_CITRAMALATE SYNTHASE FAMILY PROTEIN"/>
    <property type="match status" value="1"/>
</dbReference>
<reference evidence="3 5" key="1">
    <citation type="submission" date="2019-09" db="EMBL/GenBank/DDBJ databases">
        <title>Genome sequence of Clostridium sp. EA1.</title>
        <authorList>
            <person name="Poehlein A."/>
            <person name="Bengelsdorf F.R."/>
            <person name="Daniel R."/>
        </authorList>
    </citation>
    <scope>NUCLEOTIDE SEQUENCE [LARGE SCALE GENOMIC DNA]</scope>
    <source>
        <strain evidence="3 5">EA1</strain>
    </source>
</reference>
<dbReference type="KEGG" id="cfem:HCR03_07075"/>
<evidence type="ECO:0000313" key="5">
    <source>
        <dbReference type="Proteomes" id="UP000469440"/>
    </source>
</evidence>
<dbReference type="AlphaFoldDB" id="A0A6N8HZK6"/>
<proteinExistence type="predicted"/>
<dbReference type="Pfam" id="PF22617">
    <property type="entry name" value="HCS_D2"/>
    <property type="match status" value="1"/>
</dbReference>
<dbReference type="SUPFAM" id="SSF51569">
    <property type="entry name" value="Aldolase"/>
    <property type="match status" value="1"/>
</dbReference>
<dbReference type="InterPro" id="IPR054691">
    <property type="entry name" value="LeuA/HCS_post-cat"/>
</dbReference>
<evidence type="ECO:0000313" key="4">
    <source>
        <dbReference type="EMBL" id="QNK41985.1"/>
    </source>
</evidence>
<accession>A0A6N8HZK6</accession>
<dbReference type="EC" id="2.3.3.13" evidence="3"/>
<dbReference type="Proteomes" id="UP000515909">
    <property type="component" value="Chromosome"/>
</dbReference>
<evidence type="ECO:0000256" key="1">
    <source>
        <dbReference type="ARBA" id="ARBA00022679"/>
    </source>
</evidence>
<dbReference type="OrthoDB" id="503431at2"/>
<dbReference type="Gene3D" id="1.10.238.260">
    <property type="match status" value="1"/>
</dbReference>
<dbReference type="Proteomes" id="UP000469440">
    <property type="component" value="Unassembled WGS sequence"/>
</dbReference>
<accession>A0A7G8TEE4</accession>
<evidence type="ECO:0000313" key="3">
    <source>
        <dbReference type="EMBL" id="MVB11202.1"/>
    </source>
</evidence>
<reference evidence="4 6" key="2">
    <citation type="submission" date="2020-08" db="EMBL/GenBank/DDBJ databases">
        <title>The isolate Caproiciproducens sp. 7D4C2 produces n-caproate at mildly acidic conditions from hexoses: genome and rBOX comparison with related strains and chain-elongating bacteria.</title>
        <authorList>
            <person name="Esquivel-Elizondo S."/>
            <person name="Bagci C."/>
            <person name="Temovska M."/>
            <person name="Jeon B.S."/>
            <person name="Bessarab I."/>
            <person name="Williams R.B.H."/>
            <person name="Huson D.H."/>
            <person name="Angenent L.T."/>
        </authorList>
    </citation>
    <scope>NUCLEOTIDE SEQUENCE [LARGE SCALE GENOMIC DNA]</scope>
    <source>
        <strain evidence="4 6">7D4C2</strain>
    </source>
</reference>
<dbReference type="RefSeq" id="WP_156990529.1">
    <property type="nucleotide sequence ID" value="NZ_CP060286.1"/>
</dbReference>
<gene>
    <name evidence="3" type="primary">leuA_3</name>
    <name evidence="3" type="ORF">CAFE_19100</name>
    <name evidence="4" type="ORF">HCR03_07075</name>
</gene>
<dbReference type="Gene3D" id="3.20.20.70">
    <property type="entry name" value="Aldolase class I"/>
    <property type="match status" value="1"/>
</dbReference>
<organism evidence="3 5">
    <name type="scientific">Caproicibacter fermentans</name>
    <dbReference type="NCBI Taxonomy" id="2576756"/>
    <lineage>
        <taxon>Bacteria</taxon>
        <taxon>Bacillati</taxon>
        <taxon>Bacillota</taxon>
        <taxon>Clostridia</taxon>
        <taxon>Eubacteriales</taxon>
        <taxon>Acutalibacteraceae</taxon>
        <taxon>Caproicibacter</taxon>
    </lineage>
</organism>
<keyword evidence="5" id="KW-1185">Reference proteome</keyword>
<name>A0A6N8HZK6_9FIRM</name>
<sequence>MIRVTDKTLSCLDCYQASPGQLGELCELLLELGTDYIELSENAYRKIGALPRGGKYILKLDDLSEVPRIPEIGFYVCRINGGAVRPDVIREVHINGISEIPFLRQCRVLPYVRVTGLDDLMCHNADMAYRQIVKNLSGKIEFCPENGYACATAAAVEWILFGERNVVTGFNGIGGFAPTEEVFLALRLLARYKPTQDYSAMPRASRLLEEITGIPVPRHKPVIGEEIFYVEAGIHADGVAKNPRIYEPYKPELVGAQRRLVIGKHSGKASVALKMREMGLAAYSDEISQIVQLVRRVSVAKRRSLTDGEFLELIKTNTREGGECGETKKEAG</sequence>
<evidence type="ECO:0000313" key="6">
    <source>
        <dbReference type="Proteomes" id="UP000515909"/>
    </source>
</evidence>
<evidence type="ECO:0000259" key="2">
    <source>
        <dbReference type="Pfam" id="PF22617"/>
    </source>
</evidence>
<keyword evidence="1 3" id="KW-0808">Transferase</keyword>
<keyword evidence="3" id="KW-0012">Acyltransferase</keyword>
<dbReference type="InterPro" id="IPR013785">
    <property type="entry name" value="Aldolase_TIM"/>
</dbReference>